<dbReference type="AlphaFoldDB" id="A0A5Q4BHT3"/>
<comment type="caution">
    <text evidence="1">The sequence shown here is derived from an EMBL/GenBank/DDBJ whole genome shotgun (WGS) entry which is preliminary data.</text>
</comment>
<keyword evidence="2" id="KW-1185">Reference proteome</keyword>
<reference evidence="1 2" key="1">
    <citation type="journal article" date="2019" name="Sci. Rep.">
        <title>Colletotrichum shisoi sp. nov., an anthracnose pathogen of Perilla frutescens in Japan: molecular phylogenetic, morphological and genomic evidence.</title>
        <authorList>
            <person name="Gan P."/>
            <person name="Tsushima A."/>
            <person name="Hiroyama R."/>
            <person name="Narusaka M."/>
            <person name="Takano Y."/>
            <person name="Narusaka Y."/>
            <person name="Kawaradani M."/>
            <person name="Damm U."/>
            <person name="Shirasu K."/>
        </authorList>
    </citation>
    <scope>NUCLEOTIDE SEQUENCE [LARGE SCALE GENOMIC DNA]</scope>
    <source>
        <strain evidence="1 2">PG-2018a</strain>
    </source>
</reference>
<dbReference type="EMBL" id="PUHP01001190">
    <property type="protein sequence ID" value="TQN66493.1"/>
    <property type="molecule type" value="Genomic_DNA"/>
</dbReference>
<dbReference type="Proteomes" id="UP000326340">
    <property type="component" value="Unassembled WGS sequence"/>
</dbReference>
<evidence type="ECO:0000313" key="2">
    <source>
        <dbReference type="Proteomes" id="UP000326340"/>
    </source>
</evidence>
<sequence>MTSNHIICDQEDNEIAGLSIYEAAQRFAQRFPRKRFIVEPLQWTANHLVFLRCSFVEVTPNTSPSGPRPTKEKPWAPKKKITRKQAFQWVAWCNHSVLSPVIPLRSLLEAYSFKCVQDCPLIFCFNKHRILLPCEMVSTGPHRKSWKQNHCRIAFSQIHTAIEGPRNRKFSSRQLEMLGILPENPHVDPYIAALLIAEAQQSQAGSTISLAASAMKTCHKVHFILADYEDRKNIRVYSAVISAAFLRKLSHPNEKPFSPDSTRFDIRYTTLPYRPKSTFPKRLVGVLLGS</sequence>
<accession>A0A5Q4BHT3</accession>
<dbReference type="OrthoDB" id="4846517at2759"/>
<proteinExistence type="predicted"/>
<gene>
    <name evidence="1" type="ORF">CSHISOI_09005</name>
</gene>
<evidence type="ECO:0000313" key="1">
    <source>
        <dbReference type="EMBL" id="TQN66493.1"/>
    </source>
</evidence>
<name>A0A5Q4BHT3_9PEZI</name>
<organism evidence="1 2">
    <name type="scientific">Colletotrichum shisoi</name>
    <dbReference type="NCBI Taxonomy" id="2078593"/>
    <lineage>
        <taxon>Eukaryota</taxon>
        <taxon>Fungi</taxon>
        <taxon>Dikarya</taxon>
        <taxon>Ascomycota</taxon>
        <taxon>Pezizomycotina</taxon>
        <taxon>Sordariomycetes</taxon>
        <taxon>Hypocreomycetidae</taxon>
        <taxon>Glomerellales</taxon>
        <taxon>Glomerellaceae</taxon>
        <taxon>Colletotrichum</taxon>
        <taxon>Colletotrichum destructivum species complex</taxon>
    </lineage>
</organism>
<protein>
    <submittedName>
        <fullName evidence="1">Uncharacterized protein</fullName>
    </submittedName>
</protein>